<evidence type="ECO:0000313" key="10">
    <source>
        <dbReference type="Proteomes" id="UP001240777"/>
    </source>
</evidence>
<dbReference type="GO" id="GO:0006298">
    <property type="term" value="P:mismatch repair"/>
    <property type="evidence" value="ECO:0007669"/>
    <property type="project" value="TreeGrafter"/>
</dbReference>
<evidence type="ECO:0000256" key="2">
    <source>
        <dbReference type="ARBA" id="ARBA00011900"/>
    </source>
</evidence>
<dbReference type="SUPFAM" id="SSF53335">
    <property type="entry name" value="S-adenosyl-L-methionine-dependent methyltransferases"/>
    <property type="match status" value="1"/>
</dbReference>
<dbReference type="InterPro" id="IPR029063">
    <property type="entry name" value="SAM-dependent_MTases_sf"/>
</dbReference>
<evidence type="ECO:0000256" key="5">
    <source>
        <dbReference type="ARBA" id="ARBA00022691"/>
    </source>
</evidence>
<dbReference type="InterPro" id="IPR023095">
    <property type="entry name" value="Ade_MeTrfase_dom_2"/>
</dbReference>
<evidence type="ECO:0000313" key="8">
    <source>
        <dbReference type="EMBL" id="MDP2538204.1"/>
    </source>
</evidence>
<dbReference type="Proteomes" id="UP001177258">
    <property type="component" value="Unassembled WGS sequence"/>
</dbReference>
<dbReference type="InterPro" id="IPR012327">
    <property type="entry name" value="MeTrfase_D12"/>
</dbReference>
<organism evidence="8 9">
    <name type="scientific">Helicobacter cappadocius</name>
    <dbReference type="NCBI Taxonomy" id="3063998"/>
    <lineage>
        <taxon>Bacteria</taxon>
        <taxon>Pseudomonadati</taxon>
        <taxon>Campylobacterota</taxon>
        <taxon>Epsilonproteobacteria</taxon>
        <taxon>Campylobacterales</taxon>
        <taxon>Helicobacteraceae</taxon>
        <taxon>Helicobacter</taxon>
    </lineage>
</organism>
<dbReference type="PRINTS" id="PR00505">
    <property type="entry name" value="D12N6MTFRASE"/>
</dbReference>
<evidence type="ECO:0000256" key="3">
    <source>
        <dbReference type="ARBA" id="ARBA00022603"/>
    </source>
</evidence>
<gene>
    <name evidence="7" type="ORF">Q5I04_00180</name>
    <name evidence="8" type="ORF">Q5I06_00180</name>
</gene>
<dbReference type="GO" id="GO:0032259">
    <property type="term" value="P:methylation"/>
    <property type="evidence" value="ECO:0007669"/>
    <property type="project" value="UniProtKB-KW"/>
</dbReference>
<dbReference type="PANTHER" id="PTHR30481:SF3">
    <property type="entry name" value="DNA ADENINE METHYLASE"/>
    <property type="match status" value="1"/>
</dbReference>
<dbReference type="GO" id="GO:0043565">
    <property type="term" value="F:sequence-specific DNA binding"/>
    <property type="evidence" value="ECO:0007669"/>
    <property type="project" value="TreeGrafter"/>
</dbReference>
<dbReference type="AlphaFoldDB" id="A0AA90SRU3"/>
<sequence>MIKPMLKYRGGKSAEINQIIPFFPTSYKRYIEPFFGGGALYFFLSPKKSIINDLNKPLMNFYTSVRNDFLSLKKNYPNYKNYMNPIN</sequence>
<dbReference type="EMBL" id="JAUYZK010000001">
    <property type="protein sequence ID" value="MDP2538204.1"/>
    <property type="molecule type" value="Genomic_DNA"/>
</dbReference>
<keyword evidence="3 8" id="KW-0489">Methyltransferase</keyword>
<dbReference type="GO" id="GO:0009307">
    <property type="term" value="P:DNA restriction-modification system"/>
    <property type="evidence" value="ECO:0007669"/>
    <property type="project" value="InterPro"/>
</dbReference>
<dbReference type="Proteomes" id="UP001240777">
    <property type="component" value="Unassembled WGS sequence"/>
</dbReference>
<reference evidence="7 9" key="3">
    <citation type="journal article" date="2024" name="Syst. Appl. Microbiol.">
        <title>Helicobacter cappadocius sp. nov., from lizards: The first psychrotrophic Helicobacter species.</title>
        <authorList>
            <person name="Aydin F."/>
            <person name="Tarhane S."/>
            <person name="Karakaya E."/>
            <person name="Abay S."/>
            <person name="Kayman T."/>
            <person name="Guran O."/>
            <person name="Bozkurt E."/>
            <person name="Uzum N."/>
            <person name="Avci A."/>
            <person name="Olgun K."/>
            <person name="Jablonski D."/>
            <person name="Guran C."/>
            <person name="Burcin Saticioglu I."/>
        </authorList>
    </citation>
    <scope>NUCLEOTIDE SEQUENCE [LARGE SCALE GENOMIC DNA]</scope>
    <source>
        <strain evidence="7">Faydin-H75</strain>
        <strain evidence="9">faydin-H76</strain>
    </source>
</reference>
<keyword evidence="5" id="KW-0949">S-adenosyl-L-methionine</keyword>
<proteinExistence type="inferred from homology"/>
<dbReference type="EC" id="2.1.1.72" evidence="2"/>
<comment type="catalytic activity">
    <reaction evidence="6">
        <text>a 2'-deoxyadenosine in DNA + S-adenosyl-L-methionine = an N(6)-methyl-2'-deoxyadenosine in DNA + S-adenosyl-L-homocysteine + H(+)</text>
        <dbReference type="Rhea" id="RHEA:15197"/>
        <dbReference type="Rhea" id="RHEA-COMP:12418"/>
        <dbReference type="Rhea" id="RHEA-COMP:12419"/>
        <dbReference type="ChEBI" id="CHEBI:15378"/>
        <dbReference type="ChEBI" id="CHEBI:57856"/>
        <dbReference type="ChEBI" id="CHEBI:59789"/>
        <dbReference type="ChEBI" id="CHEBI:90615"/>
        <dbReference type="ChEBI" id="CHEBI:90616"/>
        <dbReference type="EC" id="2.1.1.72"/>
    </reaction>
</comment>
<dbReference type="EMBL" id="JAUPEV010000001">
    <property type="protein sequence ID" value="MDO7252337.1"/>
    <property type="molecule type" value="Genomic_DNA"/>
</dbReference>
<protein>
    <recommendedName>
        <fullName evidence="2">site-specific DNA-methyltransferase (adenine-specific)</fullName>
        <ecNumber evidence="2">2.1.1.72</ecNumber>
    </recommendedName>
</protein>
<dbReference type="Pfam" id="PF02086">
    <property type="entry name" value="MethyltransfD12"/>
    <property type="match status" value="1"/>
</dbReference>
<dbReference type="PANTHER" id="PTHR30481">
    <property type="entry name" value="DNA ADENINE METHYLASE"/>
    <property type="match status" value="1"/>
</dbReference>
<evidence type="ECO:0000256" key="1">
    <source>
        <dbReference type="ARBA" id="ARBA00006594"/>
    </source>
</evidence>
<dbReference type="Gene3D" id="1.10.1020.10">
    <property type="entry name" value="Adenine-specific Methyltransferase, Domain 2"/>
    <property type="match status" value="1"/>
</dbReference>
<reference evidence="8 10" key="1">
    <citation type="submission" date="2023-07" db="EMBL/GenBank/DDBJ databases">
        <title>Unpublished Manusciprt.</title>
        <authorList>
            <person name="Aydin F."/>
            <person name="Tarhane S."/>
            <person name="Saticioglu I.B."/>
            <person name="Karakaya E."/>
            <person name="Abay S."/>
            <person name="Guran O."/>
            <person name="Bozkurt E."/>
            <person name="Uzum N."/>
            <person name="Olgun K."/>
            <person name="Jablonski D."/>
        </authorList>
    </citation>
    <scope>NUCLEOTIDE SEQUENCE</scope>
    <source>
        <strain evidence="10">faydin-H75</strain>
        <strain evidence="8">Faydin-H76</strain>
    </source>
</reference>
<comment type="similarity">
    <text evidence="1">Belongs to the N(4)/N(6)-methyltransferase family.</text>
</comment>
<dbReference type="RefSeq" id="WP_305516181.1">
    <property type="nucleotide sequence ID" value="NZ_JAUPEV010000001.1"/>
</dbReference>
<dbReference type="GO" id="GO:0009007">
    <property type="term" value="F:site-specific DNA-methyltransferase (adenine-specific) activity"/>
    <property type="evidence" value="ECO:0007669"/>
    <property type="project" value="UniProtKB-EC"/>
</dbReference>
<evidence type="ECO:0000256" key="4">
    <source>
        <dbReference type="ARBA" id="ARBA00022679"/>
    </source>
</evidence>
<accession>A0AA90SRU3</accession>
<dbReference type="GO" id="GO:1904047">
    <property type="term" value="F:S-adenosyl-L-methionine binding"/>
    <property type="evidence" value="ECO:0007669"/>
    <property type="project" value="TreeGrafter"/>
</dbReference>
<keyword evidence="4" id="KW-0808">Transferase</keyword>
<evidence type="ECO:0000313" key="9">
    <source>
        <dbReference type="Proteomes" id="UP001177258"/>
    </source>
</evidence>
<comment type="caution">
    <text evidence="8">The sequence shown here is derived from an EMBL/GenBank/DDBJ whole genome shotgun (WGS) entry which is preliminary data.</text>
</comment>
<keyword evidence="10" id="KW-1185">Reference proteome</keyword>
<dbReference type="Gene3D" id="3.40.50.150">
    <property type="entry name" value="Vaccinia Virus protein VP39"/>
    <property type="match status" value="1"/>
</dbReference>
<name>A0AA90SRU3_9HELI</name>
<reference evidence="7" key="2">
    <citation type="submission" date="2023-07" db="EMBL/GenBank/DDBJ databases">
        <authorList>
            <person name="Aydin F."/>
            <person name="Tarhane S."/>
            <person name="Saticioglu I.B."/>
            <person name="Karakaya E."/>
            <person name="Abay S."/>
            <person name="Guran O."/>
            <person name="Bozkurt E."/>
            <person name="Uzum N."/>
            <person name="Olgun K."/>
            <person name="Jablonski D."/>
        </authorList>
    </citation>
    <scope>NUCLEOTIDE SEQUENCE</scope>
    <source>
        <strain evidence="7">Faydin-H75</strain>
    </source>
</reference>
<evidence type="ECO:0000313" key="7">
    <source>
        <dbReference type="EMBL" id="MDO7252337.1"/>
    </source>
</evidence>
<evidence type="ECO:0000256" key="6">
    <source>
        <dbReference type="ARBA" id="ARBA00047942"/>
    </source>
</evidence>